<dbReference type="Proteomes" id="UP001302072">
    <property type="component" value="Chromosome"/>
</dbReference>
<evidence type="ECO:0000313" key="2">
    <source>
        <dbReference type="EMBL" id="WNH51822.1"/>
    </source>
</evidence>
<dbReference type="RefSeq" id="WP_311191041.1">
    <property type="nucleotide sequence ID" value="NZ_CP115541.1"/>
</dbReference>
<reference evidence="2 3" key="1">
    <citation type="submission" date="2022-12" db="EMBL/GenBank/DDBJ databases">
        <title>Two new species, Stenotrophomonas aracearum and Stenotrophomonas oahuensis, isolated from Anthurium (Araceae family) in Hawaii.</title>
        <authorList>
            <person name="Chunag S.C."/>
            <person name="Dobhal S."/>
            <person name="Alvarez A."/>
            <person name="Arif M."/>
        </authorList>
    </citation>
    <scope>NUCLEOTIDE SEQUENCE [LARGE SCALE GENOMIC DNA]</scope>
    <source>
        <strain evidence="2 3">A5586</strain>
    </source>
</reference>
<keyword evidence="3" id="KW-1185">Reference proteome</keyword>
<organism evidence="2 3">
    <name type="scientific">Stenotrophomonas oahuensis</name>
    <dbReference type="NCBI Taxonomy" id="3003271"/>
    <lineage>
        <taxon>Bacteria</taxon>
        <taxon>Pseudomonadati</taxon>
        <taxon>Pseudomonadota</taxon>
        <taxon>Gammaproteobacteria</taxon>
        <taxon>Lysobacterales</taxon>
        <taxon>Lysobacteraceae</taxon>
        <taxon>Stenotrophomonas</taxon>
    </lineage>
</organism>
<gene>
    <name evidence="2" type="ORF">PDM29_15950</name>
</gene>
<feature type="signal peptide" evidence="1">
    <location>
        <begin position="1"/>
        <end position="19"/>
    </location>
</feature>
<accession>A0ABY9YLP7</accession>
<feature type="chain" id="PRO_5046959900" evidence="1">
    <location>
        <begin position="20"/>
        <end position="45"/>
    </location>
</feature>
<proteinExistence type="predicted"/>
<keyword evidence="1" id="KW-0732">Signal</keyword>
<sequence>MVLIAATAALLTTALIGGAQTSGRSIGTTTITTGTTRPVRSVVFA</sequence>
<evidence type="ECO:0000256" key="1">
    <source>
        <dbReference type="SAM" id="SignalP"/>
    </source>
</evidence>
<protein>
    <submittedName>
        <fullName evidence="2">Uncharacterized protein</fullName>
    </submittedName>
</protein>
<name>A0ABY9YLP7_9GAMM</name>
<evidence type="ECO:0000313" key="3">
    <source>
        <dbReference type="Proteomes" id="UP001302072"/>
    </source>
</evidence>
<dbReference type="EMBL" id="CP115541">
    <property type="protein sequence ID" value="WNH51822.1"/>
    <property type="molecule type" value="Genomic_DNA"/>
</dbReference>